<feature type="domain" description="HTH cro/C1-type" evidence="1">
    <location>
        <begin position="31"/>
        <end position="63"/>
    </location>
</feature>
<dbReference type="GO" id="GO:0003677">
    <property type="term" value="F:DNA binding"/>
    <property type="evidence" value="ECO:0007669"/>
    <property type="project" value="InterPro"/>
</dbReference>
<gene>
    <name evidence="2" type="ORF">CUN61_20615</name>
</gene>
<dbReference type="SUPFAM" id="SSF46689">
    <property type="entry name" value="Homeodomain-like"/>
    <property type="match status" value="1"/>
</dbReference>
<reference evidence="2 3" key="1">
    <citation type="submission" date="2017-11" db="EMBL/GenBank/DDBJ databases">
        <title>Genome sequence of Pseudomonas arsenicoxydans ACM1.</title>
        <authorList>
            <person name="Nascimento F.X."/>
        </authorList>
    </citation>
    <scope>NUCLEOTIDE SEQUENCE [LARGE SCALE GENOMIC DNA]</scope>
    <source>
        <strain evidence="2 3">ACM1</strain>
    </source>
</reference>
<dbReference type="Proteomes" id="UP000291121">
    <property type="component" value="Chromosome"/>
</dbReference>
<dbReference type="RefSeq" id="WP_208668291.1">
    <property type="nucleotide sequence ID" value="NZ_CP024767.1"/>
</dbReference>
<dbReference type="InterPro" id="IPR010982">
    <property type="entry name" value="Lambda_DNA-bd_dom_sf"/>
</dbReference>
<dbReference type="EMBL" id="CP024767">
    <property type="protein sequence ID" value="QAY86215.1"/>
    <property type="molecule type" value="Genomic_DNA"/>
</dbReference>
<sequence length="155" mass="16958">MSLKKEIAATIRVVRSVRGLAYEDLASVTARTNVSALERGKINITVDKLIELSGPMNFDPVALLAISLSMSNGESPEAALERARAQLESFRSEGGLDLLAMQIVDETLVQRSRGKPEGSKNAQAIRELKEAGFSRKDVMEKLGLSRSTVYGHWKI</sequence>
<name>A0A4P6G409_9PSED</name>
<protein>
    <submittedName>
        <fullName evidence="2">Resolvase</fullName>
    </submittedName>
</protein>
<accession>A0A4P6G409</accession>
<evidence type="ECO:0000313" key="2">
    <source>
        <dbReference type="EMBL" id="QAY86215.1"/>
    </source>
</evidence>
<evidence type="ECO:0000259" key="1">
    <source>
        <dbReference type="PROSITE" id="PS50943"/>
    </source>
</evidence>
<dbReference type="Gene3D" id="1.10.260.40">
    <property type="entry name" value="lambda repressor-like DNA-binding domains"/>
    <property type="match status" value="1"/>
</dbReference>
<dbReference type="InterPro" id="IPR001387">
    <property type="entry name" value="Cro/C1-type_HTH"/>
</dbReference>
<evidence type="ECO:0000313" key="3">
    <source>
        <dbReference type="Proteomes" id="UP000291121"/>
    </source>
</evidence>
<organism evidence="2 3">
    <name type="scientific">Pseudomonas arsenicoxydans</name>
    <dbReference type="NCBI Taxonomy" id="702115"/>
    <lineage>
        <taxon>Bacteria</taxon>
        <taxon>Pseudomonadati</taxon>
        <taxon>Pseudomonadota</taxon>
        <taxon>Gammaproteobacteria</taxon>
        <taxon>Pseudomonadales</taxon>
        <taxon>Pseudomonadaceae</taxon>
        <taxon>Pseudomonas</taxon>
    </lineage>
</organism>
<dbReference type="Pfam" id="PF13384">
    <property type="entry name" value="HTH_23"/>
    <property type="match status" value="1"/>
</dbReference>
<keyword evidence="3" id="KW-1185">Reference proteome</keyword>
<dbReference type="AlphaFoldDB" id="A0A4P6G409"/>
<dbReference type="InterPro" id="IPR009057">
    <property type="entry name" value="Homeodomain-like_sf"/>
</dbReference>
<dbReference type="PROSITE" id="PS50943">
    <property type="entry name" value="HTH_CROC1"/>
    <property type="match status" value="1"/>
</dbReference>
<proteinExistence type="predicted"/>
<dbReference type="SUPFAM" id="SSF47413">
    <property type="entry name" value="lambda repressor-like DNA-binding domains"/>
    <property type="match status" value="1"/>
</dbReference>